<name>H8WZV6_CANO9</name>
<keyword evidence="4" id="KW-0812">Transmembrane</keyword>
<reference evidence="5 6" key="1">
    <citation type="journal article" date="2012" name="PLoS ONE">
        <title>Sequence and analysis of the genome of the pathogenic yeast Candida orthopsilosis.</title>
        <authorList>
            <person name="Riccombeni A."/>
            <person name="Vidanes G."/>
            <person name="Proux-Wera E."/>
            <person name="Wolfe K.H."/>
            <person name="Butler G."/>
        </authorList>
    </citation>
    <scope>NUCLEOTIDE SEQUENCE [LARGE SCALE GENOMIC DNA]</scope>
    <source>
        <strain evidence="5 6">Co 90-125</strain>
    </source>
</reference>
<protein>
    <submittedName>
        <fullName evidence="5">Uncharacterized protein</fullName>
    </submittedName>
</protein>
<evidence type="ECO:0000256" key="2">
    <source>
        <dbReference type="ARBA" id="ARBA00023054"/>
    </source>
</evidence>
<evidence type="ECO:0000256" key="4">
    <source>
        <dbReference type="SAM" id="Phobius"/>
    </source>
</evidence>
<dbReference type="Proteomes" id="UP000005018">
    <property type="component" value="Chromosome 2"/>
</dbReference>
<dbReference type="KEGG" id="cot:CORT_0B05920"/>
<accession>H8WZV6</accession>
<keyword evidence="4" id="KW-1133">Transmembrane helix</keyword>
<gene>
    <name evidence="5" type="ORF">CORT_0B05920</name>
</gene>
<evidence type="ECO:0000256" key="3">
    <source>
        <dbReference type="SAM" id="Coils"/>
    </source>
</evidence>
<dbReference type="EMBL" id="HE681720">
    <property type="protein sequence ID" value="CCG22301.1"/>
    <property type="molecule type" value="Genomic_DNA"/>
</dbReference>
<dbReference type="RefSeq" id="XP_003867738.1">
    <property type="nucleotide sequence ID" value="XM_003867690.1"/>
</dbReference>
<dbReference type="eggNOG" id="ENOG502T0E0">
    <property type="taxonomic scope" value="Eukaryota"/>
</dbReference>
<dbReference type="HOGENOM" id="CLU_698282_0_0_1"/>
<dbReference type="AlphaFoldDB" id="H8WZV6"/>
<evidence type="ECO:0000313" key="5">
    <source>
        <dbReference type="EMBL" id="CCG22301.1"/>
    </source>
</evidence>
<proteinExistence type="inferred from homology"/>
<sequence>MSRPNGPIKATYVGIYQDLLGSGILPLLVYWLLFRNKLSIEGRVLYRCRHVPFCITIDTRKSKQTKMLSRLFTNNTTNYIPTMATSETTNSISKVKALAGLVNATLESRAYIDTKLLFPSINWTYLVTDQIEDNPSIANKQPTDTICKNDENILRVIQELILSIDKSRNRQKNLNDTLTAKNRQIDELNQRLEALEKKLANKEHKSRDSQIDHTALTKQIHHLTRANKLQSKNIKSLTTLNKDLQAKYRVDLKRKNLEISSLKNKLIEKRSLSSTIEYGIPLTPSSRPSTILLGEDTNEGTISNNIPIIDNTTNMGISFNNSELANIQKLVNENSTEFINSLTVIIESIAGENYKLTKFIHHIKDYLAIINLQITNFKGVELDLAIPNPSDMIDLKQINAIDGAIIQKYYNEIDNSEIVELPLVNEFYKLYHNLKQMLELVAGVGIDQEAQKVIDNLRQDLKVTKECLQDSLEMNEKWKKIARNRDV</sequence>
<dbReference type="Pfam" id="PF11559">
    <property type="entry name" value="ADIP"/>
    <property type="match status" value="1"/>
</dbReference>
<dbReference type="GeneID" id="14538849"/>
<keyword evidence="4" id="KW-0472">Membrane</keyword>
<evidence type="ECO:0000256" key="1">
    <source>
        <dbReference type="ARBA" id="ARBA00009291"/>
    </source>
</evidence>
<keyword evidence="2 3" id="KW-0175">Coiled coil</keyword>
<evidence type="ECO:0000313" key="6">
    <source>
        <dbReference type="Proteomes" id="UP000005018"/>
    </source>
</evidence>
<feature type="transmembrane region" description="Helical" evidence="4">
    <location>
        <begin position="12"/>
        <end position="33"/>
    </location>
</feature>
<organism evidence="5 6">
    <name type="scientific">Candida orthopsilosis (strain 90-125)</name>
    <name type="common">Yeast</name>
    <dbReference type="NCBI Taxonomy" id="1136231"/>
    <lineage>
        <taxon>Eukaryota</taxon>
        <taxon>Fungi</taxon>
        <taxon>Dikarya</taxon>
        <taxon>Ascomycota</taxon>
        <taxon>Saccharomycotina</taxon>
        <taxon>Pichiomycetes</taxon>
        <taxon>Debaryomycetaceae</taxon>
        <taxon>Candida/Lodderomyces clade</taxon>
        <taxon>Candida</taxon>
    </lineage>
</organism>
<keyword evidence="6" id="KW-1185">Reference proteome</keyword>
<feature type="coiled-coil region" evidence="3">
    <location>
        <begin position="164"/>
        <end position="212"/>
    </location>
</feature>
<dbReference type="InterPro" id="IPR021622">
    <property type="entry name" value="Afadin/alpha-actinin-bd"/>
</dbReference>
<dbReference type="OrthoDB" id="312015at2759"/>
<comment type="similarity">
    <text evidence="1">Belongs to the ADIP family.</text>
</comment>